<dbReference type="Proteomes" id="UP000801492">
    <property type="component" value="Unassembled WGS sequence"/>
</dbReference>
<feature type="compositionally biased region" description="Basic and acidic residues" evidence="1">
    <location>
        <begin position="89"/>
        <end position="101"/>
    </location>
</feature>
<dbReference type="EMBL" id="VTPC01003810">
    <property type="protein sequence ID" value="KAF2897991.1"/>
    <property type="molecule type" value="Genomic_DNA"/>
</dbReference>
<dbReference type="AlphaFoldDB" id="A0A8K0GG61"/>
<comment type="caution">
    <text evidence="2">The sequence shown here is derived from an EMBL/GenBank/DDBJ whole genome shotgun (WGS) entry which is preliminary data.</text>
</comment>
<gene>
    <name evidence="2" type="ORF">ILUMI_08183</name>
</gene>
<evidence type="ECO:0000313" key="3">
    <source>
        <dbReference type="Proteomes" id="UP000801492"/>
    </source>
</evidence>
<keyword evidence="3" id="KW-1185">Reference proteome</keyword>
<reference evidence="2" key="1">
    <citation type="submission" date="2019-08" db="EMBL/GenBank/DDBJ databases">
        <title>The genome of the North American firefly Photinus pyralis.</title>
        <authorList>
            <consortium name="Photinus pyralis genome working group"/>
            <person name="Fallon T.R."/>
            <person name="Sander Lower S.E."/>
            <person name="Weng J.-K."/>
        </authorList>
    </citation>
    <scope>NUCLEOTIDE SEQUENCE</scope>
    <source>
        <strain evidence="2">TRF0915ILg1</strain>
        <tissue evidence="2">Whole body</tissue>
    </source>
</reference>
<name>A0A8K0GG61_IGNLU</name>
<organism evidence="2 3">
    <name type="scientific">Ignelater luminosus</name>
    <name type="common">Cucubano</name>
    <name type="synonym">Pyrophorus luminosus</name>
    <dbReference type="NCBI Taxonomy" id="2038154"/>
    <lineage>
        <taxon>Eukaryota</taxon>
        <taxon>Metazoa</taxon>
        <taxon>Ecdysozoa</taxon>
        <taxon>Arthropoda</taxon>
        <taxon>Hexapoda</taxon>
        <taxon>Insecta</taxon>
        <taxon>Pterygota</taxon>
        <taxon>Neoptera</taxon>
        <taxon>Endopterygota</taxon>
        <taxon>Coleoptera</taxon>
        <taxon>Polyphaga</taxon>
        <taxon>Elateriformia</taxon>
        <taxon>Elateroidea</taxon>
        <taxon>Elateridae</taxon>
        <taxon>Agrypninae</taxon>
        <taxon>Pyrophorini</taxon>
        <taxon>Ignelater</taxon>
    </lineage>
</organism>
<sequence>MNRPFAVGFYNKNMGEVDLLDQLLALYSPTRRNRRWYISVYAFSRCSCKFKASVGRALINIGIDNENRRGRPKSVTPPGILKKRKPNHHVPDEIRKDQKYEEDKTKRVEKVDIYGYVKREHELRSLFLSKPKFRQAHLLGT</sequence>
<accession>A0A8K0GG61</accession>
<dbReference type="PANTHER" id="PTHR47272">
    <property type="entry name" value="DDE_TNP_1_7 DOMAIN-CONTAINING PROTEIN"/>
    <property type="match status" value="1"/>
</dbReference>
<evidence type="ECO:0000313" key="2">
    <source>
        <dbReference type="EMBL" id="KAF2897991.1"/>
    </source>
</evidence>
<evidence type="ECO:0000256" key="1">
    <source>
        <dbReference type="SAM" id="MobiDB-lite"/>
    </source>
</evidence>
<feature type="region of interest" description="Disordered" evidence="1">
    <location>
        <begin position="66"/>
        <end position="101"/>
    </location>
</feature>
<dbReference type="OrthoDB" id="6764648at2759"/>
<protein>
    <submittedName>
        <fullName evidence="2">Uncharacterized protein</fullName>
    </submittedName>
</protein>
<proteinExistence type="predicted"/>